<dbReference type="GO" id="GO:0042781">
    <property type="term" value="F:3'-tRNA processing endoribonuclease activity"/>
    <property type="evidence" value="ECO:0007669"/>
    <property type="project" value="TreeGrafter"/>
</dbReference>
<dbReference type="Pfam" id="PF12706">
    <property type="entry name" value="Lactamase_B_2"/>
    <property type="match status" value="1"/>
</dbReference>
<dbReference type="Gene3D" id="3.60.15.10">
    <property type="entry name" value="Ribonuclease Z/Hydroxyacylglutathione hydrolase-like"/>
    <property type="match status" value="1"/>
</dbReference>
<proteinExistence type="predicted"/>
<dbReference type="SUPFAM" id="SSF56281">
    <property type="entry name" value="Metallo-hydrolase/oxidoreductase"/>
    <property type="match status" value="1"/>
</dbReference>
<evidence type="ECO:0000313" key="2">
    <source>
        <dbReference type="EMBL" id="SFK36932.1"/>
    </source>
</evidence>
<keyword evidence="3" id="KW-1185">Reference proteome</keyword>
<evidence type="ECO:0000313" key="3">
    <source>
        <dbReference type="Proteomes" id="UP000323300"/>
    </source>
</evidence>
<gene>
    <name evidence="2" type="ORF">SAMN04488498_105265</name>
</gene>
<dbReference type="PANTHER" id="PTHR46018">
    <property type="entry name" value="ZINC PHOSPHODIESTERASE ELAC PROTEIN 1"/>
    <property type="match status" value="1"/>
</dbReference>
<dbReference type="Proteomes" id="UP000323300">
    <property type="component" value="Unassembled WGS sequence"/>
</dbReference>
<reference evidence="2 3" key="1">
    <citation type="submission" date="2016-10" db="EMBL/GenBank/DDBJ databases">
        <authorList>
            <person name="Varghese N."/>
            <person name="Submissions S."/>
        </authorList>
    </citation>
    <scope>NUCLEOTIDE SEQUENCE [LARGE SCALE GENOMIC DNA]</scope>
    <source>
        <strain evidence="2 3">DSM 21822</strain>
    </source>
</reference>
<dbReference type="AlphaFoldDB" id="A0A1I3YYG6"/>
<accession>A0A1I3YYG6</accession>
<evidence type="ECO:0000259" key="1">
    <source>
        <dbReference type="Pfam" id="PF12706"/>
    </source>
</evidence>
<dbReference type="PANTHER" id="PTHR46018:SF2">
    <property type="entry name" value="ZINC PHOSPHODIESTERASE ELAC PROTEIN 1"/>
    <property type="match status" value="1"/>
</dbReference>
<sequence length="287" mass="32071">MDMMDEDLFRVRFWGVRGSVPVSGPQFIRYGGNTACIELRCGPHTLFFDAGSGIRPAGDALKAAGIKDFDVFFTHCHYDHILGLPFFHPFYDPKTQVRLWSGHLAGRMTTREMASEFMRPPWFPVKLEICKANLDTVDFVSGDVLRPREGVVIKTASLNHPGGCIGYRIEWGGRAVAVITDTEHVPGTLDTAILGLIENADLVIYDCTYTEEEMKKYRGYGHSTWQQGIKLCEAANARQLALFHHDPARTDAQIEAIEQQAIRAFAGSFAARDGQTLDIQPHAARKR</sequence>
<organism evidence="2 3">
    <name type="scientific">Neomesorhizobium albiziae</name>
    <dbReference type="NCBI Taxonomy" id="335020"/>
    <lineage>
        <taxon>Bacteria</taxon>
        <taxon>Pseudomonadati</taxon>
        <taxon>Pseudomonadota</taxon>
        <taxon>Alphaproteobacteria</taxon>
        <taxon>Hyphomicrobiales</taxon>
        <taxon>Phyllobacteriaceae</taxon>
        <taxon>Neomesorhizobium</taxon>
    </lineage>
</organism>
<dbReference type="EMBL" id="FOSL01000005">
    <property type="protein sequence ID" value="SFK36932.1"/>
    <property type="molecule type" value="Genomic_DNA"/>
</dbReference>
<dbReference type="InterPro" id="IPR036866">
    <property type="entry name" value="RibonucZ/Hydroxyglut_hydro"/>
</dbReference>
<feature type="domain" description="Metallo-beta-lactamase" evidence="1">
    <location>
        <begin position="46"/>
        <end position="245"/>
    </location>
</feature>
<protein>
    <submittedName>
        <fullName evidence="2">Ribonuclease Z</fullName>
    </submittedName>
</protein>
<dbReference type="CDD" id="cd07715">
    <property type="entry name" value="TaR3-like_MBL-fold"/>
    <property type="match status" value="1"/>
</dbReference>
<dbReference type="InterPro" id="IPR001279">
    <property type="entry name" value="Metallo-B-lactamas"/>
</dbReference>
<name>A0A1I3YYG6_9HYPH</name>